<accession>A0ACB8S792</accession>
<name>A0ACB8S792_9AGAM</name>
<evidence type="ECO:0000313" key="2">
    <source>
        <dbReference type="Proteomes" id="UP000814033"/>
    </source>
</evidence>
<reference evidence="1" key="2">
    <citation type="journal article" date="2022" name="New Phytol.">
        <title>Evolutionary transition to the ectomycorrhizal habit in the genomes of a hyperdiverse lineage of mushroom-forming fungi.</title>
        <authorList>
            <person name="Looney B."/>
            <person name="Miyauchi S."/>
            <person name="Morin E."/>
            <person name="Drula E."/>
            <person name="Courty P.E."/>
            <person name="Kohler A."/>
            <person name="Kuo A."/>
            <person name="LaButti K."/>
            <person name="Pangilinan J."/>
            <person name="Lipzen A."/>
            <person name="Riley R."/>
            <person name="Andreopoulos W."/>
            <person name="He G."/>
            <person name="Johnson J."/>
            <person name="Nolan M."/>
            <person name="Tritt A."/>
            <person name="Barry K.W."/>
            <person name="Grigoriev I.V."/>
            <person name="Nagy L.G."/>
            <person name="Hibbett D."/>
            <person name="Henrissat B."/>
            <person name="Matheny P.B."/>
            <person name="Labbe J."/>
            <person name="Martin F.M."/>
        </authorList>
    </citation>
    <scope>NUCLEOTIDE SEQUENCE</scope>
    <source>
        <strain evidence="1">FP105234-sp</strain>
    </source>
</reference>
<comment type="caution">
    <text evidence="1">The sequence shown here is derived from an EMBL/GenBank/DDBJ whole genome shotgun (WGS) entry which is preliminary data.</text>
</comment>
<evidence type="ECO:0000313" key="1">
    <source>
        <dbReference type="EMBL" id="KAI0051981.1"/>
    </source>
</evidence>
<keyword evidence="2" id="KW-1185">Reference proteome</keyword>
<protein>
    <submittedName>
        <fullName evidence="1">FAD/NAD-P-binding domain-containing protein</fullName>
    </submittedName>
</protein>
<dbReference type="Proteomes" id="UP000814033">
    <property type="component" value="Unassembled WGS sequence"/>
</dbReference>
<dbReference type="EMBL" id="MU275848">
    <property type="protein sequence ID" value="KAI0051981.1"/>
    <property type="molecule type" value="Genomic_DNA"/>
</dbReference>
<gene>
    <name evidence="1" type="ORF">FA95DRAFT_1484289</name>
</gene>
<organism evidence="1 2">
    <name type="scientific">Auriscalpium vulgare</name>
    <dbReference type="NCBI Taxonomy" id="40419"/>
    <lineage>
        <taxon>Eukaryota</taxon>
        <taxon>Fungi</taxon>
        <taxon>Dikarya</taxon>
        <taxon>Basidiomycota</taxon>
        <taxon>Agaricomycotina</taxon>
        <taxon>Agaricomycetes</taxon>
        <taxon>Russulales</taxon>
        <taxon>Auriscalpiaceae</taxon>
        <taxon>Auriscalpium</taxon>
    </lineage>
</organism>
<sequence length="585" mass="64412">MPAQADNSPRVDYEPDPRQQPVCIVGAGAAGLITAHVLLQDGFTDVQVLTRDAAVGGVWMDGRVYPGVQTNSVHNQFSFSAMPMVEDASGSRLTGLDVQHYMATFAARFLEGKIRFNREVVQIRREDEDWLVDVRSMIGGVAETLRYTRVVVCTGGCSNPRVPESLSPAAAVAAGFIGPIVHTQDFAARQKEILVATKPGQDALGVVIVGGRRSAQDLSAYLANQGRKVSMVFNGTDSVIASRRRMPDFIRKSRLLSLFSPHPELRTWLERFLHTTWLGSKLVAAFWSCLDSEAHVALKIPSDSPLHGPTTFWNVANDEDTPTPGSMRFHALVNAGKISLVAPAHVDGFASDGRSVVLDNGEVLAADAVVLATGYDSSWAGLFDEKTRKELGIERRSPPPHTIRYRWDYKSLENGPHTAADAEAPGPAFVRGLVPARNIFRRDFAVNGAVLTAHNAMSCEVSAHWISAYFLRDALLLPSTMEQALEHGERQAQWMRQRYPGLLNSLNESYSTMAAVWDGPQWIDGLLEDMGLPIMRSGGNWLTWPFKVVRVQEVATLKEERDAQRTQVRIAKGRGRSARMYSKKP</sequence>
<proteinExistence type="predicted"/>
<reference evidence="1" key="1">
    <citation type="submission" date="2021-02" db="EMBL/GenBank/DDBJ databases">
        <authorList>
            <consortium name="DOE Joint Genome Institute"/>
            <person name="Ahrendt S."/>
            <person name="Looney B.P."/>
            <person name="Miyauchi S."/>
            <person name="Morin E."/>
            <person name="Drula E."/>
            <person name="Courty P.E."/>
            <person name="Chicoki N."/>
            <person name="Fauchery L."/>
            <person name="Kohler A."/>
            <person name="Kuo A."/>
            <person name="Labutti K."/>
            <person name="Pangilinan J."/>
            <person name="Lipzen A."/>
            <person name="Riley R."/>
            <person name="Andreopoulos W."/>
            <person name="He G."/>
            <person name="Johnson J."/>
            <person name="Barry K.W."/>
            <person name="Grigoriev I.V."/>
            <person name="Nagy L."/>
            <person name="Hibbett D."/>
            <person name="Henrissat B."/>
            <person name="Matheny P.B."/>
            <person name="Labbe J."/>
            <person name="Martin F."/>
        </authorList>
    </citation>
    <scope>NUCLEOTIDE SEQUENCE</scope>
    <source>
        <strain evidence="1">FP105234-sp</strain>
    </source>
</reference>